<evidence type="ECO:0000256" key="3">
    <source>
        <dbReference type="PROSITE-ProRule" id="PRU00175"/>
    </source>
</evidence>
<dbReference type="AlphaFoldDB" id="T2M6A3"/>
<keyword evidence="1 3" id="KW-0863">Zinc-finger</keyword>
<dbReference type="InterPro" id="IPR001841">
    <property type="entry name" value="Znf_RING"/>
</dbReference>
<evidence type="ECO:0000256" key="1">
    <source>
        <dbReference type="ARBA" id="ARBA00022771"/>
    </source>
</evidence>
<feature type="compositionally biased region" description="Basic and acidic residues" evidence="4">
    <location>
        <begin position="70"/>
        <end position="86"/>
    </location>
</feature>
<dbReference type="PROSITE" id="PS50089">
    <property type="entry name" value="ZF_RING_2"/>
    <property type="match status" value="1"/>
</dbReference>
<reference evidence="6" key="1">
    <citation type="journal article" date="2013" name="Genome Biol. Evol.">
        <title>Punctuated emergences of genetic and phenotypic innovations in eumetazoan, bilaterian, euteleostome, and hominidae ancestors.</title>
        <authorList>
            <person name="Wenger Y."/>
            <person name="Galliot B."/>
        </authorList>
    </citation>
    <scope>NUCLEOTIDE SEQUENCE</scope>
    <source>
        <tissue evidence="6">Whole animals</tissue>
    </source>
</reference>
<evidence type="ECO:0000259" key="5">
    <source>
        <dbReference type="PROSITE" id="PS50089"/>
    </source>
</evidence>
<dbReference type="InterPro" id="IPR013083">
    <property type="entry name" value="Znf_RING/FYVE/PHD"/>
</dbReference>
<feature type="compositionally biased region" description="Polar residues" evidence="4">
    <location>
        <begin position="1"/>
        <end position="10"/>
    </location>
</feature>
<protein>
    <submittedName>
        <fullName evidence="6">RING finger protein 38</fullName>
    </submittedName>
</protein>
<organism evidence="6">
    <name type="scientific">Hydra vulgaris</name>
    <name type="common">Hydra</name>
    <name type="synonym">Hydra attenuata</name>
    <dbReference type="NCBI Taxonomy" id="6087"/>
    <lineage>
        <taxon>Eukaryota</taxon>
        <taxon>Metazoa</taxon>
        <taxon>Cnidaria</taxon>
        <taxon>Hydrozoa</taxon>
        <taxon>Hydroidolina</taxon>
        <taxon>Anthoathecata</taxon>
        <taxon>Aplanulata</taxon>
        <taxon>Hydridae</taxon>
        <taxon>Hydra</taxon>
    </lineage>
</organism>
<feature type="compositionally biased region" description="Low complexity" evidence="4">
    <location>
        <begin position="14"/>
        <end position="25"/>
    </location>
</feature>
<dbReference type="GO" id="GO:0016567">
    <property type="term" value="P:protein ubiquitination"/>
    <property type="evidence" value="ECO:0007669"/>
    <property type="project" value="TreeGrafter"/>
</dbReference>
<dbReference type="SMART" id="SM00184">
    <property type="entry name" value="RING"/>
    <property type="match status" value="1"/>
</dbReference>
<keyword evidence="1 3" id="KW-0479">Metal-binding</keyword>
<dbReference type="GO" id="GO:0008270">
    <property type="term" value="F:zinc ion binding"/>
    <property type="evidence" value="ECO:0007669"/>
    <property type="project" value="UniProtKB-KW"/>
</dbReference>
<dbReference type="PANTHER" id="PTHR46171:SF3">
    <property type="entry name" value="GH10160P"/>
    <property type="match status" value="1"/>
</dbReference>
<evidence type="ECO:0000313" key="6">
    <source>
        <dbReference type="EMBL" id="CDG67460.1"/>
    </source>
</evidence>
<feature type="region of interest" description="Disordered" evidence="4">
    <location>
        <begin position="1"/>
        <end position="30"/>
    </location>
</feature>
<dbReference type="OrthoDB" id="1714475at2759"/>
<evidence type="ECO:0000256" key="4">
    <source>
        <dbReference type="SAM" id="MobiDB-lite"/>
    </source>
</evidence>
<gene>
    <name evidence="6" type="primary">RNF38</name>
</gene>
<dbReference type="Gene3D" id="3.30.40.10">
    <property type="entry name" value="Zinc/RING finger domain, C3HC4 (zinc finger)"/>
    <property type="match status" value="1"/>
</dbReference>
<accession>T2M6A3</accession>
<evidence type="ECO:0000256" key="2">
    <source>
        <dbReference type="ARBA" id="ARBA00022833"/>
    </source>
</evidence>
<dbReference type="PANTHER" id="PTHR46171">
    <property type="entry name" value="GH10160P"/>
    <property type="match status" value="1"/>
</dbReference>
<dbReference type="EMBL" id="HAAD01001228">
    <property type="protein sequence ID" value="CDG67460.1"/>
    <property type="molecule type" value="mRNA"/>
</dbReference>
<dbReference type="CDD" id="cd16472">
    <property type="entry name" value="RING-H2_RNF38-like"/>
    <property type="match status" value="1"/>
</dbReference>
<name>T2M6A3_HYDVU</name>
<dbReference type="SUPFAM" id="SSF57850">
    <property type="entry name" value="RING/U-box"/>
    <property type="match status" value="1"/>
</dbReference>
<dbReference type="GO" id="GO:0061630">
    <property type="term" value="F:ubiquitin protein ligase activity"/>
    <property type="evidence" value="ECO:0007669"/>
    <property type="project" value="TreeGrafter"/>
</dbReference>
<proteinExistence type="evidence at transcript level"/>
<sequence length="483" mass="56180">MRGKFSQNGEVQADIDTSSSGSSPHSHNDDDIIEVTNLNFHPKPIYNFSIPDLIKHEPHIESNVQRKRSSRDLLKNDTSDDNYEKGSKRRAISNNVIDLTEVDSHDESGAASDSEITFSNELSRSLNHEDSENSFINVLSDLEQFRHRLEQSRERMHFMRPNLLHRLRRRRSSRAVVTDGPLITSNMLDARNNVIPETISDDSVLVVDDQHDDHEIALRMATDPNFSPPYYAISTEDSSRHPVTALRDADSSHFQEQYYAIHQRSREQIEQACRINQQARERLERIHYSISTLRYSNIRNRSSRVRRRDESLADNARRNLEEQEVNSADVEFVREMRPRNLDYLHTPLNDPIYPRTLLSRNLVSNNFLMDSIWDRVPPPRLHHFQTEDFEALWDLTERIGPAKLRGLSKTELDTIPSFRFSTGTAKETNSKCVVCMSEYVNREKLRRLPCTHDFHSKCIDKWLRSNRTCPVCRDDVKTANQSE</sequence>
<dbReference type="Pfam" id="PF13639">
    <property type="entry name" value="zf-RING_2"/>
    <property type="match status" value="1"/>
</dbReference>
<keyword evidence="2" id="KW-0862">Zinc</keyword>
<feature type="region of interest" description="Disordered" evidence="4">
    <location>
        <begin position="61"/>
        <end position="89"/>
    </location>
</feature>
<feature type="domain" description="RING-type" evidence="5">
    <location>
        <begin position="432"/>
        <end position="473"/>
    </location>
</feature>